<evidence type="ECO:0000256" key="2">
    <source>
        <dbReference type="ARBA" id="ARBA00023125"/>
    </source>
</evidence>
<keyword evidence="2" id="KW-0238">DNA-binding</keyword>
<sequence length="53" mass="6279">MREMKDSGVKWVGEIPSSWKVYKVKQIADSNNDVLPENYEEEQEIDYICRDGR</sequence>
<dbReference type="Gene3D" id="3.90.220.20">
    <property type="entry name" value="DNA methylase specificity domains"/>
    <property type="match status" value="1"/>
</dbReference>
<dbReference type="GO" id="GO:0009307">
    <property type="term" value="P:DNA restriction-modification system"/>
    <property type="evidence" value="ECO:0007669"/>
    <property type="project" value="UniProtKB-KW"/>
</dbReference>
<organism evidence="3 4">
    <name type="scientific">Blautia obeum</name>
    <dbReference type="NCBI Taxonomy" id="40520"/>
    <lineage>
        <taxon>Bacteria</taxon>
        <taxon>Bacillati</taxon>
        <taxon>Bacillota</taxon>
        <taxon>Clostridia</taxon>
        <taxon>Lachnospirales</taxon>
        <taxon>Lachnospiraceae</taxon>
        <taxon>Blautia</taxon>
    </lineage>
</organism>
<name>A0A174EZ38_9FIRM</name>
<evidence type="ECO:0000313" key="3">
    <source>
        <dbReference type="EMBL" id="CUO43362.1"/>
    </source>
</evidence>
<gene>
    <name evidence="3" type="ORF">ERS852395_03024</name>
</gene>
<dbReference type="SUPFAM" id="SSF116734">
    <property type="entry name" value="DNA methylase specificity domain"/>
    <property type="match status" value="1"/>
</dbReference>
<dbReference type="InterPro" id="IPR044946">
    <property type="entry name" value="Restrct_endonuc_typeI_TRD_sf"/>
</dbReference>
<evidence type="ECO:0000256" key="1">
    <source>
        <dbReference type="ARBA" id="ARBA00022747"/>
    </source>
</evidence>
<proteinExistence type="predicted"/>
<accession>A0A174EZ38</accession>
<dbReference type="EMBL" id="CYZA01000022">
    <property type="protein sequence ID" value="CUO43362.1"/>
    <property type="molecule type" value="Genomic_DNA"/>
</dbReference>
<reference evidence="3 4" key="1">
    <citation type="submission" date="2015-09" db="EMBL/GenBank/DDBJ databases">
        <authorList>
            <consortium name="Pathogen Informatics"/>
        </authorList>
    </citation>
    <scope>NUCLEOTIDE SEQUENCE [LARGE SCALE GENOMIC DNA]</scope>
    <source>
        <strain evidence="3 4">2789STDY5608838</strain>
    </source>
</reference>
<dbReference type="Gene3D" id="1.10.287.1120">
    <property type="entry name" value="Bipartite methylase S protein"/>
    <property type="match status" value="1"/>
</dbReference>
<dbReference type="GO" id="GO:0003677">
    <property type="term" value="F:DNA binding"/>
    <property type="evidence" value="ECO:0007669"/>
    <property type="project" value="UniProtKB-KW"/>
</dbReference>
<keyword evidence="1" id="KW-0680">Restriction system</keyword>
<dbReference type="Proteomes" id="UP000095447">
    <property type="component" value="Unassembled WGS sequence"/>
</dbReference>
<dbReference type="AlphaFoldDB" id="A0A174EZ38"/>
<evidence type="ECO:0000313" key="4">
    <source>
        <dbReference type="Proteomes" id="UP000095447"/>
    </source>
</evidence>
<dbReference type="RefSeq" id="WP_155511729.1">
    <property type="nucleotide sequence ID" value="NZ_CYZA01000022.1"/>
</dbReference>
<evidence type="ECO:0008006" key="5">
    <source>
        <dbReference type="Google" id="ProtNLM"/>
    </source>
</evidence>
<protein>
    <recommendedName>
        <fullName evidence="5">Restriction endonuclease subunit S</fullName>
    </recommendedName>
</protein>